<dbReference type="EMBL" id="QTLC01000028">
    <property type="protein sequence ID" value="RDY71701.1"/>
    <property type="molecule type" value="Genomic_DNA"/>
</dbReference>
<dbReference type="RefSeq" id="WP_115893762.1">
    <property type="nucleotide sequence ID" value="NZ_QTLC01000028.1"/>
</dbReference>
<dbReference type="Proteomes" id="UP000257032">
    <property type="component" value="Unassembled WGS sequence"/>
</dbReference>
<feature type="repeat" description="TPR" evidence="1">
    <location>
        <begin position="100"/>
        <end position="133"/>
    </location>
</feature>
<dbReference type="InterPro" id="IPR011990">
    <property type="entry name" value="TPR-like_helical_dom_sf"/>
</dbReference>
<evidence type="ECO:0000256" key="2">
    <source>
        <dbReference type="SAM" id="MobiDB-lite"/>
    </source>
</evidence>
<dbReference type="SMART" id="SM00028">
    <property type="entry name" value="TPR"/>
    <property type="match status" value="3"/>
</dbReference>
<feature type="region of interest" description="Disordered" evidence="2">
    <location>
        <begin position="464"/>
        <end position="486"/>
    </location>
</feature>
<feature type="region of interest" description="Disordered" evidence="2">
    <location>
        <begin position="559"/>
        <end position="585"/>
    </location>
</feature>
<feature type="domain" description="Bacterial repeat" evidence="3">
    <location>
        <begin position="401"/>
        <end position="463"/>
    </location>
</feature>
<gene>
    <name evidence="4" type="ORF">DXT76_06785</name>
</gene>
<sequence>MNVKRLLVFIALLGIAGAATIFTVNAVQANTLEEQYELANEAFKAEEFEESVELYLEVLGMDASHQEARRKLAQSYIHLDRIEEAVQTLNEGIYAAPEAGALYTLLSDVYSKEGDIEKAYRTLKKGLRYSEDPSVQETYDHLLSKITIDGERKFVQEGYEREYRLVWSDGNGNLYPLEAEWMVEEPTIGEVTPVEEGPTVTFKGIETGQTEVVVTWEDFTQTMKVTVEEQVLEEVTFSPEELDAFSLGESITIETTGKDAAGEEMTFEPEWAVTEGKVQLTPDGPSATLTAEESGLDVLTVSYQDFTKELPVMVEGESESESFVQTNVEGQGRIAVTPDQESYETGDVVQLQAIGEQGWTFVRWTVDIEGTQSTIEHTIDGHLNVTAIFESNSHALNLTIEGEGEVFRDSLTNTYSHGETISLRARPASGWSFAGWEGDLTSSTTTARLTFDEDKQVRAVFVEEEQDEDEEVQEEEEEEQEEVKETTKYRLNVGKSGKGTIKQSRSGSSFEDGTLVTLTATPSNGYEFVGWRGDVNHSSRTVTIKMNSHYSLKAVFQEVTQEPDPEPEPDPQPEPEPEPELYTLTTSTDGQGYIRVSKQRVPAGQRISVQAIPAEGWTFVRWEGETSGGSASTSIKMNRNKHVTAVFKQVNESDAEEE</sequence>
<feature type="compositionally biased region" description="Acidic residues" evidence="2">
    <location>
        <begin position="464"/>
        <end position="482"/>
    </location>
</feature>
<dbReference type="PROSITE" id="PS50005">
    <property type="entry name" value="TPR"/>
    <property type="match status" value="1"/>
</dbReference>
<protein>
    <submittedName>
        <fullName evidence="4">Tetratricopeptide repeat protein</fullName>
    </submittedName>
</protein>
<reference evidence="4 5" key="1">
    <citation type="submission" date="2018-08" db="EMBL/GenBank/DDBJ databases">
        <title>Genome sequence of strict halophilic Halobacillus trueperi SS1 isolated from Lunsu, a salty water body of North West Himalayas.</title>
        <authorList>
            <person name="Gupta S."/>
            <person name="Sharma P."/>
            <person name="Dev K."/>
            <person name="Baumler D."/>
            <person name="Sourirajan A."/>
        </authorList>
    </citation>
    <scope>NUCLEOTIDE SEQUENCE [LARGE SCALE GENOMIC DNA]</scope>
    <source>
        <strain evidence="4 5">SS1</strain>
    </source>
</reference>
<dbReference type="InterPro" id="IPR019734">
    <property type="entry name" value="TPR_rpt"/>
</dbReference>
<dbReference type="Pfam" id="PF18998">
    <property type="entry name" value="Flg_new_2"/>
    <property type="match status" value="4"/>
</dbReference>
<dbReference type="Pfam" id="PF14559">
    <property type="entry name" value="TPR_19"/>
    <property type="match status" value="1"/>
</dbReference>
<proteinExistence type="predicted"/>
<dbReference type="Gene3D" id="1.25.40.10">
    <property type="entry name" value="Tetratricopeptide repeat domain"/>
    <property type="match status" value="1"/>
</dbReference>
<feature type="domain" description="Bacterial repeat" evidence="3">
    <location>
        <begin position="582"/>
        <end position="650"/>
    </location>
</feature>
<comment type="caution">
    <text evidence="4">The sequence shown here is derived from an EMBL/GenBank/DDBJ whole genome shotgun (WGS) entry which is preliminary data.</text>
</comment>
<dbReference type="AlphaFoldDB" id="A0A3D8VR40"/>
<feature type="domain" description="Bacterial repeat" evidence="3">
    <location>
        <begin position="326"/>
        <end position="392"/>
    </location>
</feature>
<evidence type="ECO:0000313" key="5">
    <source>
        <dbReference type="Proteomes" id="UP000257032"/>
    </source>
</evidence>
<accession>A0A3D8VR40</accession>
<organism evidence="4 5">
    <name type="scientific">Halobacillus trueperi</name>
    <dbReference type="NCBI Taxonomy" id="156205"/>
    <lineage>
        <taxon>Bacteria</taxon>
        <taxon>Bacillati</taxon>
        <taxon>Bacillota</taxon>
        <taxon>Bacilli</taxon>
        <taxon>Bacillales</taxon>
        <taxon>Bacillaceae</taxon>
        <taxon>Halobacillus</taxon>
    </lineage>
</organism>
<dbReference type="InterPro" id="IPR044060">
    <property type="entry name" value="Bacterial_rp_domain"/>
</dbReference>
<feature type="domain" description="Bacterial repeat" evidence="3">
    <location>
        <begin position="489"/>
        <end position="559"/>
    </location>
</feature>
<name>A0A3D8VR40_9BACI</name>
<evidence type="ECO:0000313" key="4">
    <source>
        <dbReference type="EMBL" id="RDY71701.1"/>
    </source>
</evidence>
<keyword evidence="1" id="KW-0802">TPR repeat</keyword>
<feature type="compositionally biased region" description="Acidic residues" evidence="2">
    <location>
        <begin position="561"/>
        <end position="579"/>
    </location>
</feature>
<evidence type="ECO:0000259" key="3">
    <source>
        <dbReference type="Pfam" id="PF18998"/>
    </source>
</evidence>
<dbReference type="SUPFAM" id="SSF48452">
    <property type="entry name" value="TPR-like"/>
    <property type="match status" value="1"/>
</dbReference>
<evidence type="ECO:0000256" key="1">
    <source>
        <dbReference type="PROSITE-ProRule" id="PRU00339"/>
    </source>
</evidence>